<gene>
    <name evidence="2" type="ORF">J4H91_01495</name>
</gene>
<comment type="caution">
    <text evidence="2">The sequence shown here is derived from an EMBL/GenBank/DDBJ whole genome shotgun (WGS) entry which is preliminary data.</text>
</comment>
<accession>A0A939LSC4</accession>
<evidence type="ECO:0000256" key="1">
    <source>
        <dbReference type="SAM" id="Phobius"/>
    </source>
</evidence>
<keyword evidence="1" id="KW-1133">Transmembrane helix</keyword>
<reference evidence="2" key="1">
    <citation type="submission" date="2021-03" db="EMBL/GenBank/DDBJ databases">
        <title>Leucobacter chromiisoli sp. nov., isolated from chromium-containing soil of chemical plant.</title>
        <authorList>
            <person name="Xu Z."/>
        </authorList>
    </citation>
    <scope>NUCLEOTIDE SEQUENCE</scope>
    <source>
        <strain evidence="2">A2</strain>
    </source>
</reference>
<protein>
    <submittedName>
        <fullName evidence="2">Uncharacterized protein</fullName>
    </submittedName>
</protein>
<sequence>MLTLLYAYTVVAAVGNLVMLPRMGAAIGYGITPVGWWWLGFGVALPVIAYALALLFGRRRSAPLRLLVLAVGLCAVAAVQLEIMHLVPQSSFFAS</sequence>
<evidence type="ECO:0000313" key="2">
    <source>
        <dbReference type="EMBL" id="MBO1803995.1"/>
    </source>
</evidence>
<feature type="transmembrane region" description="Helical" evidence="1">
    <location>
        <begin position="36"/>
        <end position="57"/>
    </location>
</feature>
<keyword evidence="1" id="KW-0472">Membrane</keyword>
<dbReference type="Proteomes" id="UP000664398">
    <property type="component" value="Unassembled WGS sequence"/>
</dbReference>
<organism evidence="2 3">
    <name type="scientific">Leucobacter ruminantium</name>
    <dbReference type="NCBI Taxonomy" id="1289170"/>
    <lineage>
        <taxon>Bacteria</taxon>
        <taxon>Bacillati</taxon>
        <taxon>Actinomycetota</taxon>
        <taxon>Actinomycetes</taxon>
        <taxon>Micrococcales</taxon>
        <taxon>Microbacteriaceae</taxon>
        <taxon>Leucobacter</taxon>
    </lineage>
</organism>
<dbReference type="AlphaFoldDB" id="A0A939LSC4"/>
<keyword evidence="1" id="KW-0812">Transmembrane</keyword>
<dbReference type="EMBL" id="JAGDYL010000001">
    <property type="protein sequence ID" value="MBO1803995.1"/>
    <property type="molecule type" value="Genomic_DNA"/>
</dbReference>
<name>A0A939LSC4_9MICO</name>
<evidence type="ECO:0000313" key="3">
    <source>
        <dbReference type="Proteomes" id="UP000664398"/>
    </source>
</evidence>
<feature type="transmembrane region" description="Helical" evidence="1">
    <location>
        <begin position="64"/>
        <end position="87"/>
    </location>
</feature>
<keyword evidence="3" id="KW-1185">Reference proteome</keyword>
<proteinExistence type="predicted"/>